<keyword evidence="4 5" id="KW-0472">Membrane</keyword>
<gene>
    <name evidence="7" type="ORF">GCM10010528_08510</name>
</gene>
<sequence length="556" mass="57586">MITPPGGYRLSWLRTDIMAGVSLAAVAIPEAMGYSTIAGVPISAGIYTLIVPPVLFAVLGASRLMVVGADSATAALLASGITGLGVAGLVAGTEQWLALTAIVALLAGVLLTLAWVLRLGFLGDFLSTAALTGFLAGVGVSVLIGQLPYLLGVRETAGRPWHRVAGVVGEIGHANPLAVAFAAVSLVALVAGRRFAPKLPLAVGVVIGSILVVWSAGLGHRLPVVGDLPTGLPRVRWPAGLDAATVAQLLPLAAGCALVILAQSAATARSFAQRFGENADVNRDLLGLAAANAGAGLTGTFVVNGSPTKTEFLADQHGRSQVANLVLAATSLAAVVFAGPALGMLPHAVLGAIVTVIATRLIDVGELRAIWRVRRPEFVIAVLTALAVIVFGVRDGIILAVVTSLVEIIRRQYRPEKFVVGVRRDGGREFVSAQPGVQSLPGLIVFRYDADLFYANASRFTGDVIALIRAAPDPVQWLVLDCSSITDVDYSAARDLNDLIDFVHARGAHFVLAGADAELQQTLENEGILALLNADHLFHGIGSAVRAFRAEHPGSV</sequence>
<evidence type="ECO:0000256" key="4">
    <source>
        <dbReference type="ARBA" id="ARBA00023136"/>
    </source>
</evidence>
<dbReference type="InterPro" id="IPR011547">
    <property type="entry name" value="SLC26A/SulP_dom"/>
</dbReference>
<keyword evidence="8" id="KW-1185">Reference proteome</keyword>
<dbReference type="SUPFAM" id="SSF52091">
    <property type="entry name" value="SpoIIaa-like"/>
    <property type="match status" value="1"/>
</dbReference>
<dbReference type="Gene3D" id="3.30.750.24">
    <property type="entry name" value="STAS domain"/>
    <property type="match status" value="1"/>
</dbReference>
<name>A0ABP6L173_9ACTN</name>
<feature type="transmembrane region" description="Helical" evidence="5">
    <location>
        <begin position="96"/>
        <end position="117"/>
    </location>
</feature>
<evidence type="ECO:0000313" key="7">
    <source>
        <dbReference type="EMBL" id="GAA3029227.1"/>
    </source>
</evidence>
<evidence type="ECO:0000259" key="6">
    <source>
        <dbReference type="PROSITE" id="PS50801"/>
    </source>
</evidence>
<evidence type="ECO:0000256" key="3">
    <source>
        <dbReference type="ARBA" id="ARBA00022989"/>
    </source>
</evidence>
<organism evidence="7 8">
    <name type="scientific">Gordonia defluvii</name>
    <dbReference type="NCBI Taxonomy" id="283718"/>
    <lineage>
        <taxon>Bacteria</taxon>
        <taxon>Bacillati</taxon>
        <taxon>Actinomycetota</taxon>
        <taxon>Actinomycetes</taxon>
        <taxon>Mycobacteriales</taxon>
        <taxon>Gordoniaceae</taxon>
        <taxon>Gordonia</taxon>
    </lineage>
</organism>
<dbReference type="Pfam" id="PF01740">
    <property type="entry name" value="STAS"/>
    <property type="match status" value="1"/>
</dbReference>
<dbReference type="PROSITE" id="PS50801">
    <property type="entry name" value="STAS"/>
    <property type="match status" value="1"/>
</dbReference>
<proteinExistence type="predicted"/>
<dbReference type="PANTHER" id="PTHR11814">
    <property type="entry name" value="SULFATE TRANSPORTER"/>
    <property type="match status" value="1"/>
</dbReference>
<dbReference type="InterPro" id="IPR002645">
    <property type="entry name" value="STAS_dom"/>
</dbReference>
<accession>A0ABP6L173</accession>
<evidence type="ECO:0000256" key="5">
    <source>
        <dbReference type="SAM" id="Phobius"/>
    </source>
</evidence>
<comment type="caution">
    <text evidence="7">The sequence shown here is derived from an EMBL/GenBank/DDBJ whole genome shotgun (WGS) entry which is preliminary data.</text>
</comment>
<feature type="transmembrane region" description="Helical" evidence="5">
    <location>
        <begin position="199"/>
        <end position="217"/>
    </location>
</feature>
<feature type="domain" description="STAS" evidence="6">
    <location>
        <begin position="433"/>
        <end position="548"/>
    </location>
</feature>
<comment type="subcellular location">
    <subcellularLocation>
        <location evidence="1">Membrane</location>
        <topology evidence="1">Multi-pass membrane protein</topology>
    </subcellularLocation>
</comment>
<dbReference type="InterPro" id="IPR036513">
    <property type="entry name" value="STAS_dom_sf"/>
</dbReference>
<feature type="transmembrane region" description="Helical" evidence="5">
    <location>
        <begin position="38"/>
        <end position="59"/>
    </location>
</feature>
<evidence type="ECO:0000313" key="8">
    <source>
        <dbReference type="Proteomes" id="UP001501035"/>
    </source>
</evidence>
<dbReference type="RefSeq" id="WP_290713682.1">
    <property type="nucleotide sequence ID" value="NZ_BAAAVS010000016.1"/>
</dbReference>
<feature type="transmembrane region" description="Helical" evidence="5">
    <location>
        <begin position="171"/>
        <end position="192"/>
    </location>
</feature>
<dbReference type="Pfam" id="PF00916">
    <property type="entry name" value="Sulfate_transp"/>
    <property type="match status" value="1"/>
</dbReference>
<keyword evidence="3 5" id="KW-1133">Transmembrane helix</keyword>
<reference evidence="8" key="1">
    <citation type="journal article" date="2019" name="Int. J. Syst. Evol. Microbiol.">
        <title>The Global Catalogue of Microorganisms (GCM) 10K type strain sequencing project: providing services to taxonomists for standard genome sequencing and annotation.</title>
        <authorList>
            <consortium name="The Broad Institute Genomics Platform"/>
            <consortium name="The Broad Institute Genome Sequencing Center for Infectious Disease"/>
            <person name="Wu L."/>
            <person name="Ma J."/>
        </authorList>
    </citation>
    <scope>NUCLEOTIDE SEQUENCE [LARGE SCALE GENOMIC DNA]</scope>
    <source>
        <strain evidence="8">JCM 14234</strain>
    </source>
</reference>
<feature type="transmembrane region" description="Helical" evidence="5">
    <location>
        <begin position="71"/>
        <end position="90"/>
    </location>
</feature>
<feature type="transmembrane region" description="Helical" evidence="5">
    <location>
        <begin position="322"/>
        <end position="342"/>
    </location>
</feature>
<dbReference type="Proteomes" id="UP001501035">
    <property type="component" value="Unassembled WGS sequence"/>
</dbReference>
<dbReference type="CDD" id="cd07042">
    <property type="entry name" value="STAS_SulP_like_sulfate_transporter"/>
    <property type="match status" value="1"/>
</dbReference>
<feature type="transmembrane region" description="Helical" evidence="5">
    <location>
        <begin position="348"/>
        <end position="371"/>
    </location>
</feature>
<feature type="transmembrane region" description="Helical" evidence="5">
    <location>
        <begin position="237"/>
        <end position="261"/>
    </location>
</feature>
<dbReference type="EMBL" id="BAAAVS010000016">
    <property type="protein sequence ID" value="GAA3029227.1"/>
    <property type="molecule type" value="Genomic_DNA"/>
</dbReference>
<feature type="transmembrane region" description="Helical" evidence="5">
    <location>
        <begin position="129"/>
        <end position="151"/>
    </location>
</feature>
<dbReference type="InterPro" id="IPR001902">
    <property type="entry name" value="SLC26A/SulP_fam"/>
</dbReference>
<keyword evidence="2 5" id="KW-0812">Transmembrane</keyword>
<evidence type="ECO:0000256" key="2">
    <source>
        <dbReference type="ARBA" id="ARBA00022692"/>
    </source>
</evidence>
<protein>
    <submittedName>
        <fullName evidence="7">SulP family inorganic anion transporter</fullName>
    </submittedName>
</protein>
<feature type="transmembrane region" description="Helical" evidence="5">
    <location>
        <begin position="378"/>
        <end position="402"/>
    </location>
</feature>
<evidence type="ECO:0000256" key="1">
    <source>
        <dbReference type="ARBA" id="ARBA00004141"/>
    </source>
</evidence>